<feature type="region of interest" description="Disordered" evidence="1">
    <location>
        <begin position="93"/>
        <end position="114"/>
    </location>
</feature>
<dbReference type="InterPro" id="IPR039314">
    <property type="entry name" value="CP12-like"/>
</dbReference>
<reference evidence="3 4" key="1">
    <citation type="submission" date="2022-07" db="EMBL/GenBank/DDBJ databases">
        <title>Genome-wide signatures of adaptation to extreme environments.</title>
        <authorList>
            <person name="Cho C.H."/>
            <person name="Yoon H.S."/>
        </authorList>
    </citation>
    <scope>NUCLEOTIDE SEQUENCE [LARGE SCALE GENOMIC DNA]</scope>
    <source>
        <strain evidence="3 4">DBV 063 E5</strain>
    </source>
</reference>
<gene>
    <name evidence="3" type="ORF">CDCA_CDCA14G3905</name>
</gene>
<name>A0AAV9J0H1_CYACA</name>
<protein>
    <recommendedName>
        <fullName evidence="2">CP12 domain-containing protein</fullName>
    </recommendedName>
</protein>
<organism evidence="3 4">
    <name type="scientific">Cyanidium caldarium</name>
    <name type="common">Red alga</name>
    <dbReference type="NCBI Taxonomy" id="2771"/>
    <lineage>
        <taxon>Eukaryota</taxon>
        <taxon>Rhodophyta</taxon>
        <taxon>Bangiophyceae</taxon>
        <taxon>Cyanidiales</taxon>
        <taxon>Cyanidiaceae</taxon>
        <taxon>Cyanidium</taxon>
    </lineage>
</organism>
<dbReference type="InterPro" id="IPR003823">
    <property type="entry name" value="CP12_dom"/>
</dbReference>
<dbReference type="Pfam" id="PF02672">
    <property type="entry name" value="CP12"/>
    <property type="match status" value="1"/>
</dbReference>
<evidence type="ECO:0000256" key="1">
    <source>
        <dbReference type="SAM" id="MobiDB-lite"/>
    </source>
</evidence>
<dbReference type="SMART" id="SM01093">
    <property type="entry name" value="CP12"/>
    <property type="match status" value="1"/>
</dbReference>
<dbReference type="EMBL" id="JANCYW010000014">
    <property type="protein sequence ID" value="KAK4537880.1"/>
    <property type="molecule type" value="Genomic_DNA"/>
</dbReference>
<dbReference type="PANTHER" id="PTHR33921">
    <property type="entry name" value="CALVIN CYCLE PROTEIN CP12-2, CHLOROPLASTIC"/>
    <property type="match status" value="1"/>
</dbReference>
<dbReference type="Proteomes" id="UP001301350">
    <property type="component" value="Unassembled WGS sequence"/>
</dbReference>
<evidence type="ECO:0000313" key="3">
    <source>
        <dbReference type="EMBL" id="KAK4537880.1"/>
    </source>
</evidence>
<dbReference type="GO" id="GO:0009507">
    <property type="term" value="C:chloroplast"/>
    <property type="evidence" value="ECO:0007669"/>
    <property type="project" value="TreeGrafter"/>
</dbReference>
<dbReference type="PANTHER" id="PTHR33921:SF15">
    <property type="entry name" value="CALVIN CYCLE PROTEIN CP12-2, CHLOROPLASTIC"/>
    <property type="match status" value="1"/>
</dbReference>
<sequence>MSPAFVAPIGTLLPSGRVPSRSTFRPSSRLAVPHPQIALRRRAGALHSLHMSETMSDRIQEAIDHAKNASEKYGKSSAEAKVAWDVVEELEAERSHQADKKSVKQDPLDEYCKDAPDADECRVYED</sequence>
<dbReference type="GO" id="GO:0080153">
    <property type="term" value="P:negative regulation of reductive pentose-phosphate cycle"/>
    <property type="evidence" value="ECO:0007669"/>
    <property type="project" value="TreeGrafter"/>
</dbReference>
<accession>A0AAV9J0H1</accession>
<feature type="domain" description="CP12" evidence="2">
    <location>
        <begin position="55"/>
        <end position="126"/>
    </location>
</feature>
<evidence type="ECO:0000313" key="4">
    <source>
        <dbReference type="Proteomes" id="UP001301350"/>
    </source>
</evidence>
<keyword evidence="4" id="KW-1185">Reference proteome</keyword>
<evidence type="ECO:0000259" key="2">
    <source>
        <dbReference type="SMART" id="SM01093"/>
    </source>
</evidence>
<proteinExistence type="predicted"/>
<comment type="caution">
    <text evidence="3">The sequence shown here is derived from an EMBL/GenBank/DDBJ whole genome shotgun (WGS) entry which is preliminary data.</text>
</comment>
<dbReference type="AlphaFoldDB" id="A0AAV9J0H1"/>